<accession>A0A8D2KYS7</accession>
<keyword evidence="2" id="KW-1185">Reference proteome</keyword>
<dbReference type="Pfam" id="PF22581">
    <property type="entry name" value="CIMIP3"/>
    <property type="match status" value="1"/>
</dbReference>
<name>A0A8D2KYS7_VARKO</name>
<evidence type="ECO:0000313" key="2">
    <source>
        <dbReference type="Proteomes" id="UP000694545"/>
    </source>
</evidence>
<dbReference type="AlphaFoldDB" id="A0A8D2KYS7"/>
<dbReference type="Proteomes" id="UP000694545">
    <property type="component" value="Unplaced"/>
</dbReference>
<dbReference type="PANTHER" id="PTHR35444">
    <property type="entry name" value="RIKEN CDNA 1700001C19 GENE"/>
    <property type="match status" value="1"/>
</dbReference>
<evidence type="ECO:0000313" key="1">
    <source>
        <dbReference type="Ensembl" id="ENSVKKP00000014225.1"/>
    </source>
</evidence>
<dbReference type="Ensembl" id="ENSVKKT00000014573.1">
    <property type="protein sequence ID" value="ENSVKKP00000014225.1"/>
    <property type="gene ID" value="ENSVKKG00000009799.1"/>
</dbReference>
<dbReference type="InterPro" id="IPR054446">
    <property type="entry name" value="CIMIP3-like"/>
</dbReference>
<dbReference type="OMA" id="RINGCKM"/>
<dbReference type="PANTHER" id="PTHR35444:SF1">
    <property type="entry name" value="RIKEN CDNA 1700001C19 GENE"/>
    <property type="match status" value="1"/>
</dbReference>
<organism evidence="1 2">
    <name type="scientific">Varanus komodoensis</name>
    <name type="common">Komodo dragon</name>
    <dbReference type="NCBI Taxonomy" id="61221"/>
    <lineage>
        <taxon>Eukaryota</taxon>
        <taxon>Metazoa</taxon>
        <taxon>Chordata</taxon>
        <taxon>Craniata</taxon>
        <taxon>Vertebrata</taxon>
        <taxon>Euteleostomi</taxon>
        <taxon>Lepidosauria</taxon>
        <taxon>Squamata</taxon>
        <taxon>Bifurcata</taxon>
        <taxon>Unidentata</taxon>
        <taxon>Episquamata</taxon>
        <taxon>Toxicofera</taxon>
        <taxon>Anguimorpha</taxon>
        <taxon>Paleoanguimorpha</taxon>
        <taxon>Varanoidea</taxon>
        <taxon>Varanidae</taxon>
        <taxon>Varanus</taxon>
    </lineage>
</organism>
<proteinExistence type="predicted"/>
<protein>
    <submittedName>
        <fullName evidence="1">Uncharacterized protein</fullName>
    </submittedName>
</protein>
<reference evidence="1" key="1">
    <citation type="submission" date="2025-08" db="UniProtKB">
        <authorList>
            <consortium name="Ensembl"/>
        </authorList>
    </citation>
    <scope>IDENTIFICATION</scope>
</reference>
<reference evidence="1" key="2">
    <citation type="submission" date="2025-09" db="UniProtKB">
        <authorList>
            <consortium name="Ensembl"/>
        </authorList>
    </citation>
    <scope>IDENTIFICATION</scope>
</reference>
<sequence length="154" mass="17399">MAKTSHEKSYSVFLSNWLLSLQTKPSLKAKKRINGCKMSQKEKAAKAAAADKPKKQFPVALGYKMEQALVSEYAPVVIHPGGHKPESLSYAFYNPNYSNSYTPFYTLQKPTCGYLYCRDTDHKRKVMDVERVNIPKWRNIVGKKPGLSAEGSKH</sequence>